<dbReference type="AlphaFoldDB" id="M5PVE3"/>
<evidence type="ECO:0000313" key="1">
    <source>
        <dbReference type="EMBL" id="EMG38014.1"/>
    </source>
</evidence>
<dbReference type="InterPro" id="IPR023198">
    <property type="entry name" value="PGP-like_dom2"/>
</dbReference>
<dbReference type="SUPFAM" id="SSF56784">
    <property type="entry name" value="HAD-like"/>
    <property type="match status" value="1"/>
</dbReference>
<reference evidence="1 2" key="1">
    <citation type="journal article" date="2013" name="Genome Announc.">
        <title>Draft Genome Sequence for Desulfovibrio africanus Strain PCS.</title>
        <authorList>
            <person name="Brown S.D."/>
            <person name="Utturkar S.M."/>
            <person name="Arkin A.P."/>
            <person name="Deutschbauer A.M."/>
            <person name="Elias D.A."/>
            <person name="Hazen T.C."/>
            <person name="Chakraborty R."/>
        </authorList>
    </citation>
    <scope>NUCLEOTIDE SEQUENCE [LARGE SCALE GENOMIC DNA]</scope>
    <source>
        <strain evidence="1 2">PCS</strain>
    </source>
</reference>
<protein>
    <submittedName>
        <fullName evidence="1">Putative phosphatase</fullName>
    </submittedName>
</protein>
<evidence type="ECO:0000313" key="2">
    <source>
        <dbReference type="Proteomes" id="UP000011922"/>
    </source>
</evidence>
<dbReference type="Pfam" id="PF13242">
    <property type="entry name" value="Hydrolase_like"/>
    <property type="match status" value="1"/>
</dbReference>
<dbReference type="RefSeq" id="WP_005985035.1">
    <property type="nucleotide sequence ID" value="NZ_AOSV01000011.1"/>
</dbReference>
<name>M5PVE3_DESAF</name>
<sequence>MQAIHFLWDIDGTLVGRSEGPIEAWKELAERMLGSRFEWDQLDAGGSTDPLIAAGICDLFPDAADYCTAEQICAAYRELACRNLRTQPCPPLPASQALFREAAASPFCSNLFLTGNFRQVAAAKLSGSGLGEPELAGGFAEHGPARARIARHAAAEALLLRPGRLVVVGDTPRDVAAARAIDAVAVIVGNGQAKPEAVQAAKPDLFYPDLPGLDDLLADIDQIPLINS</sequence>
<gene>
    <name evidence="1" type="ORF">PCS_01183</name>
</gene>
<proteinExistence type="predicted"/>
<dbReference type="PATRIC" id="fig|1262666.3.peg.1201"/>
<comment type="caution">
    <text evidence="1">The sequence shown here is derived from an EMBL/GenBank/DDBJ whole genome shotgun (WGS) entry which is preliminary data.</text>
</comment>
<accession>M5PVE3</accession>
<dbReference type="EMBL" id="AOSV01000011">
    <property type="protein sequence ID" value="EMG38014.1"/>
    <property type="molecule type" value="Genomic_DNA"/>
</dbReference>
<dbReference type="Proteomes" id="UP000011922">
    <property type="component" value="Unassembled WGS sequence"/>
</dbReference>
<dbReference type="Gene3D" id="1.10.150.240">
    <property type="entry name" value="Putative phosphatase, domain 2"/>
    <property type="match status" value="1"/>
</dbReference>
<dbReference type="InterPro" id="IPR023214">
    <property type="entry name" value="HAD_sf"/>
</dbReference>
<organism evidence="1 2">
    <name type="scientific">Desulfocurvibacter africanus PCS</name>
    <dbReference type="NCBI Taxonomy" id="1262666"/>
    <lineage>
        <taxon>Bacteria</taxon>
        <taxon>Pseudomonadati</taxon>
        <taxon>Thermodesulfobacteriota</taxon>
        <taxon>Desulfovibrionia</taxon>
        <taxon>Desulfovibrionales</taxon>
        <taxon>Desulfovibrionaceae</taxon>
        <taxon>Desulfocurvibacter</taxon>
    </lineage>
</organism>
<dbReference type="Gene3D" id="3.40.50.1000">
    <property type="entry name" value="HAD superfamily/HAD-like"/>
    <property type="match status" value="1"/>
</dbReference>
<dbReference type="InterPro" id="IPR036412">
    <property type="entry name" value="HAD-like_sf"/>
</dbReference>